<dbReference type="PRINTS" id="PR02084">
    <property type="entry name" value="GOLM1CASC4"/>
</dbReference>
<organism evidence="11 12">
    <name type="scientific">Erpetoichthys calabaricus</name>
    <name type="common">Rope fish</name>
    <name type="synonym">Calamoichthys calabaricus</name>
    <dbReference type="NCBI Taxonomy" id="27687"/>
    <lineage>
        <taxon>Eukaryota</taxon>
        <taxon>Metazoa</taxon>
        <taxon>Chordata</taxon>
        <taxon>Craniata</taxon>
        <taxon>Vertebrata</taxon>
        <taxon>Euteleostomi</taxon>
        <taxon>Actinopterygii</taxon>
        <taxon>Polypteriformes</taxon>
        <taxon>Polypteridae</taxon>
        <taxon>Erpetoichthys</taxon>
    </lineage>
</organism>
<feature type="compositionally biased region" description="Polar residues" evidence="9">
    <location>
        <begin position="251"/>
        <end position="271"/>
    </location>
</feature>
<dbReference type="PANTHER" id="PTHR15896:SF8">
    <property type="entry name" value="GOLGI MEMBRANE PROTEIN 1"/>
    <property type="match status" value="1"/>
</dbReference>
<comment type="similarity">
    <text evidence="2">Belongs to the GOLM family.</text>
</comment>
<keyword evidence="3 10" id="KW-0812">Transmembrane</keyword>
<dbReference type="PANTHER" id="PTHR15896">
    <property type="entry name" value="GOLGI PHOSPHOPROTEIN 2/GP73-RELATED"/>
    <property type="match status" value="1"/>
</dbReference>
<keyword evidence="7 10" id="KW-0472">Membrane</keyword>
<evidence type="ECO:0000256" key="1">
    <source>
        <dbReference type="ARBA" id="ARBA00004606"/>
    </source>
</evidence>
<evidence type="ECO:0000256" key="8">
    <source>
        <dbReference type="SAM" id="Coils"/>
    </source>
</evidence>
<reference evidence="11" key="1">
    <citation type="submission" date="2021-06" db="EMBL/GenBank/DDBJ databases">
        <authorList>
            <consortium name="Wellcome Sanger Institute Data Sharing"/>
        </authorList>
    </citation>
    <scope>NUCLEOTIDE SEQUENCE [LARGE SCALE GENOMIC DNA]</scope>
</reference>
<dbReference type="GO" id="GO:0016020">
    <property type="term" value="C:membrane"/>
    <property type="evidence" value="ECO:0007669"/>
    <property type="project" value="UniProtKB-SubCell"/>
</dbReference>
<evidence type="ECO:0000256" key="7">
    <source>
        <dbReference type="ARBA" id="ARBA00023136"/>
    </source>
</evidence>
<keyword evidence="5 10" id="KW-1133">Transmembrane helix</keyword>
<comment type="subcellular location">
    <subcellularLocation>
        <location evidence="1">Membrane</location>
        <topology evidence="1">Single-pass type II membrane protein</topology>
    </subcellularLocation>
</comment>
<keyword evidence="6 8" id="KW-0175">Coiled coil</keyword>
<evidence type="ECO:0000256" key="10">
    <source>
        <dbReference type="SAM" id="Phobius"/>
    </source>
</evidence>
<sequence>MGGLGNGRRGGRSPPVLIGALIACLIVLGFNYWISNSRNVALQARIYELESKVRRAAAERGAVELKKNEFQGQLENQRDQISRIESLHHEQMDSARKTWEDEKALLQLNMSSSALMIQQAKDQYNNLLNDYGKLQVELQECQKNQNNLEKRLQNETLECNIRMNEISKEYEEKIQQQQKNSGSAGSKPPLVAQSEKKKQSSVNVTNQNLTPEGKISNSLSKQPDNPEKDDSKAKQNPEINNNVMEDENEIPENTKQKSNIEGAQSISTKPLQSVEDQEKLKVNENSIFKDELQNPGKVNEGTLTDTARLNEEHENDIIQTKGTEEEVQEEELIKNGLEIFDDSPDDMLFDGGKQNNNPDVEMDQQDNKADYNGDDDNVGEFEADKQAALAEHKEKTVEQKPPKIHKWK</sequence>
<feature type="transmembrane region" description="Helical" evidence="10">
    <location>
        <begin position="16"/>
        <end position="34"/>
    </location>
</feature>
<dbReference type="GO" id="GO:0005794">
    <property type="term" value="C:Golgi apparatus"/>
    <property type="evidence" value="ECO:0007669"/>
    <property type="project" value="TreeGrafter"/>
</dbReference>
<keyword evidence="4" id="KW-0735">Signal-anchor</keyword>
<feature type="compositionally biased region" description="Acidic residues" evidence="9">
    <location>
        <begin position="339"/>
        <end position="348"/>
    </location>
</feature>
<reference evidence="11" key="3">
    <citation type="submission" date="2025-09" db="UniProtKB">
        <authorList>
            <consortium name="Ensembl"/>
        </authorList>
    </citation>
    <scope>IDENTIFICATION</scope>
</reference>
<dbReference type="InterPro" id="IPR026139">
    <property type="entry name" value="GOLM1/CASC4"/>
</dbReference>
<protein>
    <submittedName>
        <fullName evidence="11">Golgi membrane protein 1</fullName>
    </submittedName>
</protein>
<dbReference type="AlphaFoldDB" id="A0A8C4RZ27"/>
<reference evidence="11" key="2">
    <citation type="submission" date="2025-08" db="UniProtKB">
        <authorList>
            <consortium name="Ensembl"/>
        </authorList>
    </citation>
    <scope>IDENTIFICATION</scope>
</reference>
<accession>A0A8C4RZ27</accession>
<feature type="compositionally biased region" description="Basic and acidic residues" evidence="9">
    <location>
        <begin position="224"/>
        <end position="235"/>
    </location>
</feature>
<feature type="compositionally biased region" description="Basic and acidic residues" evidence="9">
    <location>
        <begin position="276"/>
        <end position="292"/>
    </location>
</feature>
<name>A0A8C4RZ27_ERPCA</name>
<feature type="region of interest" description="Disordered" evidence="9">
    <location>
        <begin position="171"/>
        <end position="408"/>
    </location>
</feature>
<evidence type="ECO:0000256" key="6">
    <source>
        <dbReference type="ARBA" id="ARBA00023054"/>
    </source>
</evidence>
<gene>
    <name evidence="11" type="primary">GOLM1</name>
</gene>
<dbReference type="GeneTree" id="ENSGT00530000063675"/>
<evidence type="ECO:0000256" key="4">
    <source>
        <dbReference type="ARBA" id="ARBA00022968"/>
    </source>
</evidence>
<proteinExistence type="inferred from homology"/>
<evidence type="ECO:0000313" key="11">
    <source>
        <dbReference type="Ensembl" id="ENSECRP00000008722.1"/>
    </source>
</evidence>
<dbReference type="Ensembl" id="ENSECRT00000008869.1">
    <property type="protein sequence ID" value="ENSECRP00000008722.1"/>
    <property type="gene ID" value="ENSECRG00000005850.1"/>
</dbReference>
<feature type="compositionally biased region" description="Basic and acidic residues" evidence="9">
    <location>
        <begin position="382"/>
        <end position="401"/>
    </location>
</feature>
<feature type="compositionally biased region" description="Acidic residues" evidence="9">
    <location>
        <begin position="372"/>
        <end position="381"/>
    </location>
</feature>
<feature type="coiled-coil region" evidence="8">
    <location>
        <begin position="39"/>
        <end position="87"/>
    </location>
</feature>
<evidence type="ECO:0000256" key="5">
    <source>
        <dbReference type="ARBA" id="ARBA00022989"/>
    </source>
</evidence>
<evidence type="ECO:0000256" key="9">
    <source>
        <dbReference type="SAM" id="MobiDB-lite"/>
    </source>
</evidence>
<evidence type="ECO:0000256" key="2">
    <source>
        <dbReference type="ARBA" id="ARBA00007474"/>
    </source>
</evidence>
<dbReference type="Proteomes" id="UP000694620">
    <property type="component" value="Chromosome 5"/>
</dbReference>
<keyword evidence="12" id="KW-1185">Reference proteome</keyword>
<feature type="compositionally biased region" description="Polar residues" evidence="9">
    <location>
        <begin position="200"/>
        <end position="223"/>
    </location>
</feature>
<evidence type="ECO:0000313" key="12">
    <source>
        <dbReference type="Proteomes" id="UP000694620"/>
    </source>
</evidence>
<evidence type="ECO:0000256" key="3">
    <source>
        <dbReference type="ARBA" id="ARBA00022692"/>
    </source>
</evidence>